<keyword evidence="4" id="KW-1185">Reference proteome</keyword>
<dbReference type="KEGG" id="dalk:DSCA_43380"/>
<dbReference type="RefSeq" id="WP_155318360.1">
    <property type="nucleotide sequence ID" value="NZ_AP021874.1"/>
</dbReference>
<evidence type="ECO:0000313" key="4">
    <source>
        <dbReference type="Proteomes" id="UP000427906"/>
    </source>
</evidence>
<sequence length="142" mass="14597">MKIFKMLTALGLACLLVMACTEKQPATIGQADQTDAGQNPTPVAMAKPGDSGDRPAPAAQVEKSETQGLSQEAASSSTETAEIDGTLMQTQKGLAVVTDTQAYVVTGRDLSDMIGQTVKVTGAVAEVDGGQVIEIMTVVPAE</sequence>
<dbReference type="EMBL" id="AP021874">
    <property type="protein sequence ID" value="BBO70408.1"/>
    <property type="molecule type" value="Genomic_DNA"/>
</dbReference>
<organism evidence="3 4">
    <name type="scientific">Desulfosarcina alkanivorans</name>
    <dbReference type="NCBI Taxonomy" id="571177"/>
    <lineage>
        <taxon>Bacteria</taxon>
        <taxon>Pseudomonadati</taxon>
        <taxon>Thermodesulfobacteriota</taxon>
        <taxon>Desulfobacteria</taxon>
        <taxon>Desulfobacterales</taxon>
        <taxon>Desulfosarcinaceae</taxon>
        <taxon>Desulfosarcina</taxon>
    </lineage>
</organism>
<dbReference type="AlphaFoldDB" id="A0A5K7YNM6"/>
<gene>
    <name evidence="3" type="ORF">DSCA_43380</name>
</gene>
<protein>
    <recommendedName>
        <fullName evidence="5">Lipoprotein</fullName>
    </recommendedName>
</protein>
<keyword evidence="2" id="KW-0732">Signal</keyword>
<reference evidence="3 4" key="1">
    <citation type="submission" date="2019-11" db="EMBL/GenBank/DDBJ databases">
        <title>Comparative genomics of hydrocarbon-degrading Desulfosarcina strains.</title>
        <authorList>
            <person name="Watanabe M."/>
            <person name="Kojima H."/>
            <person name="Fukui M."/>
        </authorList>
    </citation>
    <scope>NUCLEOTIDE SEQUENCE [LARGE SCALE GENOMIC DNA]</scope>
    <source>
        <strain evidence="3 4">PL12</strain>
    </source>
</reference>
<accession>A0A5K7YNM6</accession>
<evidence type="ECO:0000256" key="2">
    <source>
        <dbReference type="SAM" id="SignalP"/>
    </source>
</evidence>
<evidence type="ECO:0008006" key="5">
    <source>
        <dbReference type="Google" id="ProtNLM"/>
    </source>
</evidence>
<feature type="compositionally biased region" description="Polar residues" evidence="1">
    <location>
        <begin position="31"/>
        <end position="41"/>
    </location>
</feature>
<dbReference type="PROSITE" id="PS51257">
    <property type="entry name" value="PROKAR_LIPOPROTEIN"/>
    <property type="match status" value="1"/>
</dbReference>
<evidence type="ECO:0000256" key="1">
    <source>
        <dbReference type="SAM" id="MobiDB-lite"/>
    </source>
</evidence>
<dbReference type="Proteomes" id="UP000427906">
    <property type="component" value="Chromosome"/>
</dbReference>
<name>A0A5K7YNM6_9BACT</name>
<proteinExistence type="predicted"/>
<evidence type="ECO:0000313" key="3">
    <source>
        <dbReference type="EMBL" id="BBO70408.1"/>
    </source>
</evidence>
<feature type="region of interest" description="Disordered" evidence="1">
    <location>
        <begin position="31"/>
        <end position="85"/>
    </location>
</feature>
<feature type="chain" id="PRO_5024335400" description="Lipoprotein" evidence="2">
    <location>
        <begin position="20"/>
        <end position="142"/>
    </location>
</feature>
<dbReference type="OrthoDB" id="5422439at2"/>
<feature type="signal peptide" evidence="2">
    <location>
        <begin position="1"/>
        <end position="19"/>
    </location>
</feature>